<dbReference type="InterPro" id="IPR010259">
    <property type="entry name" value="S8pro/Inhibitor_I9"/>
</dbReference>
<reference evidence="5 6" key="1">
    <citation type="submission" date="2024-03" db="EMBL/GenBank/DDBJ databases">
        <authorList>
            <person name="Gkanogiannis A."/>
            <person name="Becerra Lopez-Lavalle L."/>
        </authorList>
    </citation>
    <scope>NUCLEOTIDE SEQUENCE [LARGE SCALE GENOMIC DNA]</scope>
</reference>
<evidence type="ECO:0000256" key="1">
    <source>
        <dbReference type="ARBA" id="ARBA00004613"/>
    </source>
</evidence>
<organism evidence="5 6">
    <name type="scientific">Citrullus colocynthis</name>
    <name type="common">colocynth</name>
    <dbReference type="NCBI Taxonomy" id="252529"/>
    <lineage>
        <taxon>Eukaryota</taxon>
        <taxon>Viridiplantae</taxon>
        <taxon>Streptophyta</taxon>
        <taxon>Embryophyta</taxon>
        <taxon>Tracheophyta</taxon>
        <taxon>Spermatophyta</taxon>
        <taxon>Magnoliopsida</taxon>
        <taxon>eudicotyledons</taxon>
        <taxon>Gunneridae</taxon>
        <taxon>Pentapetalae</taxon>
        <taxon>rosids</taxon>
        <taxon>fabids</taxon>
        <taxon>Cucurbitales</taxon>
        <taxon>Cucurbitaceae</taxon>
        <taxon>Benincaseae</taxon>
        <taxon>Citrullus</taxon>
    </lineage>
</organism>
<comment type="subcellular location">
    <subcellularLocation>
        <location evidence="1">Secreted</location>
    </subcellularLocation>
</comment>
<evidence type="ECO:0000256" key="2">
    <source>
        <dbReference type="ARBA" id="ARBA00011073"/>
    </source>
</evidence>
<dbReference type="Pfam" id="PF05922">
    <property type="entry name" value="Inhibitor_I9"/>
    <property type="match status" value="1"/>
</dbReference>
<evidence type="ECO:0000256" key="3">
    <source>
        <dbReference type="ARBA" id="ARBA00022729"/>
    </source>
</evidence>
<keyword evidence="6" id="KW-1185">Reference proteome</keyword>
<dbReference type="Gene3D" id="3.40.50.200">
    <property type="entry name" value="Peptidase S8/S53 domain"/>
    <property type="match status" value="1"/>
</dbReference>
<dbReference type="InterPro" id="IPR037045">
    <property type="entry name" value="S8pro/Inhibitor_I9_sf"/>
</dbReference>
<evidence type="ECO:0000259" key="4">
    <source>
        <dbReference type="Pfam" id="PF05922"/>
    </source>
</evidence>
<dbReference type="EMBL" id="OZ021744">
    <property type="protein sequence ID" value="CAK9311880.1"/>
    <property type="molecule type" value="Genomic_DNA"/>
</dbReference>
<evidence type="ECO:0000313" key="5">
    <source>
        <dbReference type="EMBL" id="CAK9311880.1"/>
    </source>
</evidence>
<protein>
    <recommendedName>
        <fullName evidence="4">Inhibitor I9 domain-containing protein</fullName>
    </recommendedName>
</protein>
<feature type="domain" description="Inhibitor I9" evidence="4">
    <location>
        <begin position="1"/>
        <end position="42"/>
    </location>
</feature>
<keyword evidence="3" id="KW-0732">Signal</keyword>
<dbReference type="InterPro" id="IPR045051">
    <property type="entry name" value="SBT"/>
</dbReference>
<proteinExistence type="inferred from homology"/>
<evidence type="ECO:0000313" key="6">
    <source>
        <dbReference type="Proteomes" id="UP001642487"/>
    </source>
</evidence>
<comment type="similarity">
    <text evidence="2">Belongs to the peptidase S8 family.</text>
</comment>
<name>A0ABP0XUP3_9ROSI</name>
<dbReference type="InterPro" id="IPR036852">
    <property type="entry name" value="Peptidase_S8/S53_dom_sf"/>
</dbReference>
<gene>
    <name evidence="5" type="ORF">CITCOLO1_LOCUS3554</name>
</gene>
<accession>A0ABP0XUP3</accession>
<dbReference type="SUPFAM" id="SSF52743">
    <property type="entry name" value="Subtilisin-like"/>
    <property type="match status" value="1"/>
</dbReference>
<dbReference type="Gene3D" id="3.30.70.80">
    <property type="entry name" value="Peptidase S8 propeptide/proteinase inhibitor I9"/>
    <property type="match status" value="1"/>
</dbReference>
<dbReference type="Proteomes" id="UP001642487">
    <property type="component" value="Chromosome 10"/>
</dbReference>
<sequence length="187" mass="20396">MLYSYKKSFSGFSAKLNASQAIALSKMEGVISVFESKTMQLHTTRSWDFLGLPIIPSYTNNTKPLFPLRLPSYGDHDVVVGIFDSGTAQEAVRAINGSALIFGAPPTTELPDLDLIPTVRIDIAQATQIRNFLAELPRLPAVEIGVARTVIGKSVAPSVAYFSSRGPSSILPDILKVPNYRFTEICY</sequence>
<dbReference type="PANTHER" id="PTHR10795">
    <property type="entry name" value="PROPROTEIN CONVERTASE SUBTILISIN/KEXIN"/>
    <property type="match status" value="1"/>
</dbReference>
<dbReference type="Gene3D" id="3.50.30.30">
    <property type="match status" value="1"/>
</dbReference>